<keyword evidence="1" id="KW-0677">Repeat</keyword>
<evidence type="ECO:0000256" key="1">
    <source>
        <dbReference type="ARBA" id="ARBA00022737"/>
    </source>
</evidence>
<evidence type="ECO:0000259" key="3">
    <source>
        <dbReference type="PROSITE" id="PS51671"/>
    </source>
</evidence>
<dbReference type="PANTHER" id="PTHR31096:SF65">
    <property type="entry name" value="ACT DOMAIN-CONTAINING PROTEIN ACR9"/>
    <property type="match status" value="1"/>
</dbReference>
<name>A0A7S3BYJ7_9VIRI</name>
<evidence type="ECO:0000256" key="2">
    <source>
        <dbReference type="SAM" id="MobiDB-lite"/>
    </source>
</evidence>
<dbReference type="PROSITE" id="PS51671">
    <property type="entry name" value="ACT"/>
    <property type="match status" value="1"/>
</dbReference>
<reference evidence="4" key="1">
    <citation type="submission" date="2021-01" db="EMBL/GenBank/DDBJ databases">
        <authorList>
            <person name="Corre E."/>
            <person name="Pelletier E."/>
            <person name="Niang G."/>
            <person name="Scheremetjew M."/>
            <person name="Finn R."/>
            <person name="Kale V."/>
            <person name="Holt S."/>
            <person name="Cochrane G."/>
            <person name="Meng A."/>
            <person name="Brown T."/>
            <person name="Cohen L."/>
        </authorList>
    </citation>
    <scope>NUCLEOTIDE SEQUENCE</scope>
    <source>
        <strain evidence="4">RCC927</strain>
    </source>
</reference>
<organism evidence="4">
    <name type="scientific">Prasinoderma singulare</name>
    <dbReference type="NCBI Taxonomy" id="676789"/>
    <lineage>
        <taxon>Eukaryota</taxon>
        <taxon>Viridiplantae</taxon>
        <taxon>Prasinodermophyta</taxon>
        <taxon>Prasinodermophyceae</taxon>
        <taxon>Prasinodermales</taxon>
        <taxon>Prasinodermaceae</taxon>
        <taxon>Prasinoderma</taxon>
    </lineage>
</organism>
<dbReference type="Pfam" id="PF24926">
    <property type="entry name" value="ACT_ACR9_C"/>
    <property type="match status" value="1"/>
</dbReference>
<dbReference type="Pfam" id="PF24931">
    <property type="entry name" value="ACT_ACR9_3rd"/>
    <property type="match status" value="1"/>
</dbReference>
<dbReference type="AlphaFoldDB" id="A0A7S3BYJ7"/>
<feature type="region of interest" description="Disordered" evidence="2">
    <location>
        <begin position="315"/>
        <end position="353"/>
    </location>
</feature>
<dbReference type="SUPFAM" id="SSF55021">
    <property type="entry name" value="ACT-like"/>
    <property type="match status" value="2"/>
</dbReference>
<dbReference type="InterPro" id="IPR056805">
    <property type="entry name" value="ACT_ACR9/10_C"/>
</dbReference>
<protein>
    <recommendedName>
        <fullName evidence="3">ACT domain-containing protein</fullName>
    </recommendedName>
</protein>
<dbReference type="PANTHER" id="PTHR31096">
    <property type="entry name" value="ACT DOMAIN-CONTAINING PROTEIN ACR4-RELATED"/>
    <property type="match status" value="1"/>
</dbReference>
<proteinExistence type="predicted"/>
<dbReference type="InterPro" id="IPR056816">
    <property type="entry name" value="ACR2/9/10_N"/>
</dbReference>
<gene>
    <name evidence="4" type="ORF">PSIN1315_LOCUS11777</name>
</gene>
<dbReference type="InterPro" id="IPR045865">
    <property type="entry name" value="ACT-like_dom_sf"/>
</dbReference>
<feature type="domain" description="ACT" evidence="3">
    <location>
        <begin position="203"/>
        <end position="282"/>
    </location>
</feature>
<accession>A0A7S3BYJ7</accession>
<dbReference type="InterPro" id="IPR040217">
    <property type="entry name" value="ACR1-12"/>
</dbReference>
<feature type="region of interest" description="Disordered" evidence="2">
    <location>
        <begin position="402"/>
        <end position="424"/>
    </location>
</feature>
<evidence type="ECO:0000313" key="4">
    <source>
        <dbReference type="EMBL" id="CAE0148321.1"/>
    </source>
</evidence>
<dbReference type="InterPro" id="IPR002912">
    <property type="entry name" value="ACT_dom"/>
</dbReference>
<sequence length="679" mass="72100">MYGGAANGHPAEEPPAQRLAREAKALMRRHSEVTPGSLVYRGGAGPFGDPQASPFSSTQPIAEDAPYTASYGYGSEVTPDVVKVKPGKNATEVEVSCPDRRGLGFALARIMFAFGLNVVKGDFSIDGSWCFVVFHVRMGDERHDHTSPFWTTLKKRIEEECPDAAPQLIPHADGGAHFAQAGAESEAMAEGFSTSSGPSRFFMLQVCASDRLGMLNDTTLALWESEVNIHSAHITTSPSNQAIDLFMVSDMRGLLPEPSRVDAVRGRILAALGDASVRVSLSEAPEYMVEDEMQRRRRIAEAQAGGLLSVLVSPNGPSGSARAGGGGGAGSGGMDVPGMGHAKRQQGAAAGLSSSFEEKAALHAGGRQGRHRKQASADSLGGWGGGSHGNLMLLGARKGSTDRGGLVRSRGSNAPPPDLGLRVTFDNTTSRAHTLMQVTTKDRKGLLYDQLRTIKGCNLQVSFGKLIVKENGICYTDLFVQCPDGARLTDSRLQQELRRRMCRAMENPVLVEMTVPSEAEYARLLVTSPVDEDGRGRPRIMWEVTAALRELNVGVFKASVSSSDKLARLAESAEMSDEVYASAEGVSKAGGGFNVAGPASVGGGGSDDMLSTRPSSFSIGGIGGSSAALTHLSRTMSQTRQTDVHTFLLTDRDGEAIQSVQDCRRIINSVNLYLLGMKA</sequence>
<feature type="compositionally biased region" description="Gly residues" evidence="2">
    <location>
        <begin position="322"/>
        <end position="335"/>
    </location>
</feature>
<dbReference type="Pfam" id="PF24914">
    <property type="entry name" value="ACR10_N"/>
    <property type="match status" value="1"/>
</dbReference>
<feature type="region of interest" description="Disordered" evidence="2">
    <location>
        <begin position="363"/>
        <end position="382"/>
    </location>
</feature>
<dbReference type="EMBL" id="HBHY01018290">
    <property type="protein sequence ID" value="CAE0148321.1"/>
    <property type="molecule type" value="Transcribed_RNA"/>
</dbReference>